<feature type="chain" id="PRO_5016240674" description="Lipoprotein" evidence="1">
    <location>
        <begin position="22"/>
        <end position="50"/>
    </location>
</feature>
<dbReference type="Proteomes" id="UP000245396">
    <property type="component" value="Unassembled WGS sequence"/>
</dbReference>
<dbReference type="RefSeq" id="WP_019171110.1">
    <property type="nucleotide sequence ID" value="NZ_QGGG01000002.1"/>
</dbReference>
<reference evidence="2 3" key="1">
    <citation type="submission" date="2018-05" db="EMBL/GenBank/DDBJ databases">
        <title>Genomic Encyclopedia of Type Strains, Phase IV (KMG-IV): sequencing the most valuable type-strain genomes for metagenomic binning, comparative biology and taxonomic classification.</title>
        <authorList>
            <person name="Goeker M."/>
        </authorList>
    </citation>
    <scope>NUCLEOTIDE SEQUENCE [LARGE SCALE GENOMIC DNA]</scope>
    <source>
        <strain evidence="2 3">DSM 6986</strain>
    </source>
</reference>
<name>A0A316CUA4_PSESE</name>
<dbReference type="EMBL" id="QGGG01000002">
    <property type="protein sequence ID" value="PWJ85714.1"/>
    <property type="molecule type" value="Genomic_DNA"/>
</dbReference>
<evidence type="ECO:0000313" key="3">
    <source>
        <dbReference type="Proteomes" id="UP000245396"/>
    </source>
</evidence>
<evidence type="ECO:0000256" key="1">
    <source>
        <dbReference type="SAM" id="SignalP"/>
    </source>
</evidence>
<comment type="caution">
    <text evidence="2">The sequence shown here is derived from an EMBL/GenBank/DDBJ whole genome shotgun (WGS) entry which is preliminary data.</text>
</comment>
<protein>
    <recommendedName>
        <fullName evidence="4">Lipoprotein</fullName>
    </recommendedName>
</protein>
<evidence type="ECO:0000313" key="2">
    <source>
        <dbReference type="EMBL" id="PWJ85714.1"/>
    </source>
</evidence>
<dbReference type="PROSITE" id="PS51257">
    <property type="entry name" value="PROKAR_LIPOPROTEIN"/>
    <property type="match status" value="1"/>
</dbReference>
<accession>A0A316CUA4</accession>
<keyword evidence="1" id="KW-0732">Signal</keyword>
<keyword evidence="3" id="KW-1185">Reference proteome</keyword>
<sequence>MRLALLFLALLMLGGCGMGKAVSTTGKMFDKYGCMSRDFKGQDPCEPEEP</sequence>
<dbReference type="AlphaFoldDB" id="A0A316CUA4"/>
<gene>
    <name evidence="2" type="ORF">C7441_102160</name>
</gene>
<organism evidence="2 3">
    <name type="scientific">Pseudaminobacter salicylatoxidans</name>
    <dbReference type="NCBI Taxonomy" id="93369"/>
    <lineage>
        <taxon>Bacteria</taxon>
        <taxon>Pseudomonadati</taxon>
        <taxon>Pseudomonadota</taxon>
        <taxon>Alphaproteobacteria</taxon>
        <taxon>Hyphomicrobiales</taxon>
        <taxon>Phyllobacteriaceae</taxon>
        <taxon>Pseudaminobacter</taxon>
    </lineage>
</organism>
<feature type="signal peptide" evidence="1">
    <location>
        <begin position="1"/>
        <end position="21"/>
    </location>
</feature>
<evidence type="ECO:0008006" key="4">
    <source>
        <dbReference type="Google" id="ProtNLM"/>
    </source>
</evidence>
<proteinExistence type="predicted"/>